<feature type="region of interest" description="Disordered" evidence="2">
    <location>
        <begin position="281"/>
        <end position="301"/>
    </location>
</feature>
<accession>E1ZM26</accession>
<gene>
    <name evidence="5" type="ORF">CHLNCDRAFT_137265</name>
</gene>
<protein>
    <recommendedName>
        <fullName evidence="7">Leucine-rich repeat-containing N-terminal plant-type domain-containing protein</fullName>
    </recommendedName>
</protein>
<comment type="subcellular location">
    <subcellularLocation>
        <location evidence="1">Cytoplasm</location>
        <location evidence="1">Cytoskeleton</location>
        <location evidence="1">Cilium axoneme</location>
    </subcellularLocation>
</comment>
<keyword evidence="3" id="KW-1133">Transmembrane helix</keyword>
<feature type="compositionally biased region" description="Gly residues" evidence="2">
    <location>
        <begin position="589"/>
        <end position="612"/>
    </location>
</feature>
<feature type="transmembrane region" description="Helical" evidence="3">
    <location>
        <begin position="538"/>
        <end position="564"/>
    </location>
</feature>
<evidence type="ECO:0000313" key="6">
    <source>
        <dbReference type="Proteomes" id="UP000008141"/>
    </source>
</evidence>
<evidence type="ECO:0000256" key="4">
    <source>
        <dbReference type="SAM" id="SignalP"/>
    </source>
</evidence>
<dbReference type="SUPFAM" id="SSF52058">
    <property type="entry name" value="L domain-like"/>
    <property type="match status" value="1"/>
</dbReference>
<dbReference type="Proteomes" id="UP000008141">
    <property type="component" value="Unassembled WGS sequence"/>
</dbReference>
<dbReference type="InParanoid" id="E1ZM26"/>
<evidence type="ECO:0000256" key="2">
    <source>
        <dbReference type="SAM" id="MobiDB-lite"/>
    </source>
</evidence>
<evidence type="ECO:0000256" key="3">
    <source>
        <dbReference type="SAM" id="Phobius"/>
    </source>
</evidence>
<dbReference type="Gene3D" id="3.80.10.10">
    <property type="entry name" value="Ribonuclease Inhibitor"/>
    <property type="match status" value="2"/>
</dbReference>
<organism evidence="6">
    <name type="scientific">Chlorella variabilis</name>
    <name type="common">Green alga</name>
    <dbReference type="NCBI Taxonomy" id="554065"/>
    <lineage>
        <taxon>Eukaryota</taxon>
        <taxon>Viridiplantae</taxon>
        <taxon>Chlorophyta</taxon>
        <taxon>core chlorophytes</taxon>
        <taxon>Trebouxiophyceae</taxon>
        <taxon>Chlorellales</taxon>
        <taxon>Chlorellaceae</taxon>
        <taxon>Chlorella clade</taxon>
        <taxon>Chlorella</taxon>
    </lineage>
</organism>
<evidence type="ECO:0000313" key="5">
    <source>
        <dbReference type="EMBL" id="EFN52931.1"/>
    </source>
</evidence>
<keyword evidence="3" id="KW-0812">Transmembrane</keyword>
<evidence type="ECO:0000256" key="1">
    <source>
        <dbReference type="ARBA" id="ARBA00004430"/>
    </source>
</evidence>
<feature type="chain" id="PRO_5003156433" description="Leucine-rich repeat-containing N-terminal plant-type domain-containing protein" evidence="4">
    <location>
        <begin position="32"/>
        <end position="750"/>
    </location>
</feature>
<dbReference type="InterPro" id="IPR001611">
    <property type="entry name" value="Leu-rich_rpt"/>
</dbReference>
<dbReference type="InterPro" id="IPR050994">
    <property type="entry name" value="At_inactive_RLKs"/>
</dbReference>
<dbReference type="GO" id="GO:0005930">
    <property type="term" value="C:axoneme"/>
    <property type="evidence" value="ECO:0007669"/>
    <property type="project" value="UniProtKB-SubCell"/>
</dbReference>
<dbReference type="GeneID" id="17352356"/>
<dbReference type="PANTHER" id="PTHR48010:SF58">
    <property type="entry name" value="RECEPTOR PROTEIN KINASE-LIKE PROTEIN ZAR1"/>
    <property type="match status" value="1"/>
</dbReference>
<feature type="region of interest" description="Disordered" evidence="2">
    <location>
        <begin position="700"/>
        <end position="750"/>
    </location>
</feature>
<name>E1ZM26_CHLVA</name>
<reference evidence="5 6" key="1">
    <citation type="journal article" date="2010" name="Plant Cell">
        <title>The Chlorella variabilis NC64A genome reveals adaptation to photosymbiosis, coevolution with viruses, and cryptic sex.</title>
        <authorList>
            <person name="Blanc G."/>
            <person name="Duncan G."/>
            <person name="Agarkova I."/>
            <person name="Borodovsky M."/>
            <person name="Gurnon J."/>
            <person name="Kuo A."/>
            <person name="Lindquist E."/>
            <person name="Lucas S."/>
            <person name="Pangilinan J."/>
            <person name="Polle J."/>
            <person name="Salamov A."/>
            <person name="Terry A."/>
            <person name="Yamada T."/>
            <person name="Dunigan D.D."/>
            <person name="Grigoriev I.V."/>
            <person name="Claverie J.M."/>
            <person name="Van Etten J.L."/>
        </authorList>
    </citation>
    <scope>NUCLEOTIDE SEQUENCE [LARGE SCALE GENOMIC DNA]</scope>
    <source>
        <strain evidence="5 6">NC64A</strain>
    </source>
</reference>
<feature type="compositionally biased region" description="Basic and acidic residues" evidence="2">
    <location>
        <begin position="574"/>
        <end position="584"/>
    </location>
</feature>
<feature type="compositionally biased region" description="Polar residues" evidence="2">
    <location>
        <begin position="718"/>
        <end position="729"/>
    </location>
</feature>
<dbReference type="KEGG" id="cvr:CHLNCDRAFT_137265"/>
<feature type="signal peptide" evidence="4">
    <location>
        <begin position="1"/>
        <end position="31"/>
    </location>
</feature>
<feature type="region of interest" description="Disordered" evidence="2">
    <location>
        <begin position="653"/>
        <end position="675"/>
    </location>
</feature>
<dbReference type="Pfam" id="PF00560">
    <property type="entry name" value="LRR_1"/>
    <property type="match status" value="1"/>
</dbReference>
<proteinExistence type="predicted"/>
<keyword evidence="3" id="KW-0472">Membrane</keyword>
<dbReference type="RefSeq" id="XP_005845033.1">
    <property type="nucleotide sequence ID" value="XM_005844971.1"/>
</dbReference>
<feature type="region of interest" description="Disordered" evidence="2">
    <location>
        <begin position="569"/>
        <end position="612"/>
    </location>
</feature>
<dbReference type="AlphaFoldDB" id="E1ZM26"/>
<dbReference type="EMBL" id="GL433853">
    <property type="protein sequence ID" value="EFN52931.1"/>
    <property type="molecule type" value="Genomic_DNA"/>
</dbReference>
<dbReference type="PANTHER" id="PTHR48010">
    <property type="entry name" value="OS05G0588300 PROTEIN"/>
    <property type="match status" value="1"/>
</dbReference>
<keyword evidence="4" id="KW-0732">Signal</keyword>
<sequence length="750" mass="75305">MAARPAGVAAATLRAPPLLLLLLLLLLLAQARLAAAAAAGSASGEAGSEVAVMLRLREVAYAIGIRQAAVWQGWAPGDPSPHCSWMHVRCNERGRVTKLSMWVWPTLAHGRPVTAAAAADDADDADADAAGSSSTEAAKAAVLSELTQLRELVSLELGHMLEPLPAGCIPASWCQPGAFPRLAKLALAARCLPGPLPAMQPGALPSLAVLSLAIFSPLPPHGLPPSWGASPAVLPSLRDMHLSLSPAPVVRLPRQWAGGFPSLEVLRIDVLGIPSRKAPGAPAPWPAAQAPAPAPSSAPACAPPAVAPGQVQSGGCEAGGLPPEWASGFPALAALNLVGLPLGGSLPQAWVDGGLPSVSSLMLGGLSLTGTLPPQLFARHPRLRELWLDDNRLSGSLPAEWSKAQLLQLDLARNSLTGPAFPPAWLAAGALPALAALRLSGNPGLTGTLPAALTWPALRGLEVQGTGVSGSVPDSWCQAPFAEMLFQQWVHFGVDGAGPPLPPCALELVPQLDWGGVANGSGGALGGAAGSHGEAGQMVLVICLATLVPLAVVAAAGAAGRALWRRRLRRTQQQRRERDRESLLRRGWAGEGGGGGGAAAAAAAGGGGAGPGGSTGRWARLAALVRTTLGSRSGGIEMLPPGALPSSLVHQLGARRQRSGGGAAPVGHTVSAASSRGSAEAAEAAVPGSGGAAADARRLLLPGGAGSGGGAEVESGQRAHSTHSVHSTRSMPSAPPSKPASEALGGSGLR</sequence>
<evidence type="ECO:0008006" key="7">
    <source>
        <dbReference type="Google" id="ProtNLM"/>
    </source>
</evidence>
<feature type="compositionally biased region" description="Pro residues" evidence="2">
    <location>
        <begin position="292"/>
        <end position="301"/>
    </location>
</feature>
<keyword evidence="6" id="KW-1185">Reference proteome</keyword>
<dbReference type="InterPro" id="IPR032675">
    <property type="entry name" value="LRR_dom_sf"/>
</dbReference>